<dbReference type="SUPFAM" id="SSF52266">
    <property type="entry name" value="SGNH hydrolase"/>
    <property type="match status" value="1"/>
</dbReference>
<comment type="caution">
    <text evidence="1">The sequence shown here is derived from an EMBL/GenBank/DDBJ whole genome shotgun (WGS) entry which is preliminary data.</text>
</comment>
<dbReference type="EMBL" id="JBHSGU010000002">
    <property type="protein sequence ID" value="MFC4700145.1"/>
    <property type="molecule type" value="Genomic_DNA"/>
</dbReference>
<accession>A0ABV9LWC5</accession>
<dbReference type="InterPro" id="IPR036514">
    <property type="entry name" value="SGNH_hydro_sf"/>
</dbReference>
<protein>
    <submittedName>
        <fullName evidence="1">SGNH/GDSL hydrolase family protein</fullName>
    </submittedName>
</protein>
<evidence type="ECO:0000313" key="1">
    <source>
        <dbReference type="EMBL" id="MFC4700145.1"/>
    </source>
</evidence>
<organism evidence="1 2">
    <name type="scientific">Glaciecola siphonariae</name>
    <dbReference type="NCBI Taxonomy" id="521012"/>
    <lineage>
        <taxon>Bacteria</taxon>
        <taxon>Pseudomonadati</taxon>
        <taxon>Pseudomonadota</taxon>
        <taxon>Gammaproteobacteria</taxon>
        <taxon>Alteromonadales</taxon>
        <taxon>Alteromonadaceae</taxon>
        <taxon>Glaciecola</taxon>
    </lineage>
</organism>
<gene>
    <name evidence="1" type="ORF">ACFO4O_08265</name>
</gene>
<dbReference type="Gene3D" id="3.40.50.1110">
    <property type="entry name" value="SGNH hydrolase"/>
    <property type="match status" value="1"/>
</dbReference>
<keyword evidence="2" id="KW-1185">Reference proteome</keyword>
<dbReference type="GO" id="GO:0016787">
    <property type="term" value="F:hydrolase activity"/>
    <property type="evidence" value="ECO:0007669"/>
    <property type="project" value="UniProtKB-KW"/>
</dbReference>
<sequence length="231" mass="25730">MKLSFVQKAQIALSKKKRLLVLGDSHASIFSEKGFQRLCDSQYRCYVESVGGATISGLTNPNSKTNALASFKQSYEQIKPDVVITQIGEVDTGFVIWYRAQKYNAPVTEMLNKALNNYRELLSTFRGKDKTIAISAPLPTIRDKQDWGEIANARKEVSATQAQRTELTLQFNQAVNKICGDVGVEFINLDDDSLGPNGVVADYLINSDKNDHHYDKASYLPLLIKHLNGVL</sequence>
<reference evidence="2" key="1">
    <citation type="journal article" date="2019" name="Int. J. Syst. Evol. Microbiol.">
        <title>The Global Catalogue of Microorganisms (GCM) 10K type strain sequencing project: providing services to taxonomists for standard genome sequencing and annotation.</title>
        <authorList>
            <consortium name="The Broad Institute Genomics Platform"/>
            <consortium name="The Broad Institute Genome Sequencing Center for Infectious Disease"/>
            <person name="Wu L."/>
            <person name="Ma J."/>
        </authorList>
    </citation>
    <scope>NUCLEOTIDE SEQUENCE [LARGE SCALE GENOMIC DNA]</scope>
    <source>
        <strain evidence="2">KACC 12507</strain>
    </source>
</reference>
<dbReference type="Proteomes" id="UP001595897">
    <property type="component" value="Unassembled WGS sequence"/>
</dbReference>
<evidence type="ECO:0000313" key="2">
    <source>
        <dbReference type="Proteomes" id="UP001595897"/>
    </source>
</evidence>
<proteinExistence type="predicted"/>
<dbReference type="RefSeq" id="WP_382407310.1">
    <property type="nucleotide sequence ID" value="NZ_JBHSGU010000002.1"/>
</dbReference>
<keyword evidence="1" id="KW-0378">Hydrolase</keyword>
<name>A0ABV9LWC5_9ALTE</name>